<evidence type="ECO:0000256" key="1">
    <source>
        <dbReference type="SAM" id="MobiDB-lite"/>
    </source>
</evidence>
<feature type="compositionally biased region" description="Basic and acidic residues" evidence="1">
    <location>
        <begin position="15"/>
        <end position="28"/>
    </location>
</feature>
<feature type="region of interest" description="Disordered" evidence="1">
    <location>
        <begin position="1"/>
        <end position="71"/>
    </location>
</feature>
<feature type="compositionally biased region" description="Acidic residues" evidence="1">
    <location>
        <begin position="29"/>
        <end position="44"/>
    </location>
</feature>
<sequence>MESNLPLHKVICDGGHGDHEDDGGHVDDGGQEDGGVQEDGDVQEDGGVHEDGDVQEDGGVHVDQGAQVGRDEHVLPLGNLVVHGGVVHEEGLKKKKDVSYLNCLLKRHSKNNKNKKIKTSLA</sequence>
<evidence type="ECO:0000313" key="3">
    <source>
        <dbReference type="Proteomes" id="UP001295444"/>
    </source>
</evidence>
<dbReference type="AlphaFoldDB" id="A0AAD1WHL5"/>
<evidence type="ECO:0000313" key="2">
    <source>
        <dbReference type="EMBL" id="CAH2306367.1"/>
    </source>
</evidence>
<dbReference type="EMBL" id="OW240918">
    <property type="protein sequence ID" value="CAH2306367.1"/>
    <property type="molecule type" value="Genomic_DNA"/>
</dbReference>
<protein>
    <submittedName>
        <fullName evidence="2">Uncharacterized protein</fullName>
    </submittedName>
</protein>
<organism evidence="2 3">
    <name type="scientific">Pelobates cultripes</name>
    <name type="common">Western spadefoot toad</name>
    <dbReference type="NCBI Taxonomy" id="61616"/>
    <lineage>
        <taxon>Eukaryota</taxon>
        <taxon>Metazoa</taxon>
        <taxon>Chordata</taxon>
        <taxon>Craniata</taxon>
        <taxon>Vertebrata</taxon>
        <taxon>Euteleostomi</taxon>
        <taxon>Amphibia</taxon>
        <taxon>Batrachia</taxon>
        <taxon>Anura</taxon>
        <taxon>Pelobatoidea</taxon>
        <taxon>Pelobatidae</taxon>
        <taxon>Pelobates</taxon>
    </lineage>
</organism>
<accession>A0AAD1WHL5</accession>
<gene>
    <name evidence="2" type="ORF">PECUL_23A028858</name>
</gene>
<proteinExistence type="predicted"/>
<dbReference type="Proteomes" id="UP001295444">
    <property type="component" value="Chromosome 07"/>
</dbReference>
<reference evidence="2" key="1">
    <citation type="submission" date="2022-03" db="EMBL/GenBank/DDBJ databases">
        <authorList>
            <person name="Alioto T."/>
            <person name="Alioto T."/>
            <person name="Gomez Garrido J."/>
        </authorList>
    </citation>
    <scope>NUCLEOTIDE SEQUENCE</scope>
</reference>
<name>A0AAD1WHL5_PELCU</name>
<keyword evidence="3" id="KW-1185">Reference proteome</keyword>